<protein>
    <submittedName>
        <fullName evidence="1">Uncharacterized protein</fullName>
    </submittedName>
</protein>
<reference evidence="1" key="1">
    <citation type="submission" date="2014-09" db="EMBL/GenBank/DDBJ databases">
        <authorList>
            <person name="Magalhaes I.L.F."/>
            <person name="Oliveira U."/>
            <person name="Santos F.R."/>
            <person name="Vidigal T.H.D.A."/>
            <person name="Brescovit A.D."/>
            <person name="Santos A.J."/>
        </authorList>
    </citation>
    <scope>NUCLEOTIDE SEQUENCE</scope>
    <source>
        <tissue evidence="1">Shoot tissue taken approximately 20 cm above the soil surface</tissue>
    </source>
</reference>
<accession>A0A0A8YKK3</accession>
<dbReference type="AlphaFoldDB" id="A0A0A8YKK3"/>
<proteinExistence type="predicted"/>
<organism evidence="1">
    <name type="scientific">Arundo donax</name>
    <name type="common">Giant reed</name>
    <name type="synonym">Donax arundinaceus</name>
    <dbReference type="NCBI Taxonomy" id="35708"/>
    <lineage>
        <taxon>Eukaryota</taxon>
        <taxon>Viridiplantae</taxon>
        <taxon>Streptophyta</taxon>
        <taxon>Embryophyta</taxon>
        <taxon>Tracheophyta</taxon>
        <taxon>Spermatophyta</taxon>
        <taxon>Magnoliopsida</taxon>
        <taxon>Liliopsida</taxon>
        <taxon>Poales</taxon>
        <taxon>Poaceae</taxon>
        <taxon>PACMAD clade</taxon>
        <taxon>Arundinoideae</taxon>
        <taxon>Arundineae</taxon>
        <taxon>Arundo</taxon>
    </lineage>
</organism>
<evidence type="ECO:0000313" key="1">
    <source>
        <dbReference type="EMBL" id="JAD26726.1"/>
    </source>
</evidence>
<dbReference type="EMBL" id="GBRH01271169">
    <property type="protein sequence ID" value="JAD26726.1"/>
    <property type="molecule type" value="Transcribed_RNA"/>
</dbReference>
<reference evidence="1" key="2">
    <citation type="journal article" date="2015" name="Data Brief">
        <title>Shoot transcriptome of the giant reed, Arundo donax.</title>
        <authorList>
            <person name="Barrero R.A."/>
            <person name="Guerrero F.D."/>
            <person name="Moolhuijzen P."/>
            <person name="Goolsby J.A."/>
            <person name="Tidwell J."/>
            <person name="Bellgard S.E."/>
            <person name="Bellgard M.I."/>
        </authorList>
    </citation>
    <scope>NUCLEOTIDE SEQUENCE</scope>
    <source>
        <tissue evidence="1">Shoot tissue taken approximately 20 cm above the soil surface</tissue>
    </source>
</reference>
<sequence length="102" mass="11255">MALSSSSSPSTFFLISFIDGQKLDIYVEGTPWSPLPRCEGRVACWRCPSRPDCFDAGVAGNSVQTLEAWTSRLGIGAAQPWYTQNVRILVWILEDDQGSSRV</sequence>
<name>A0A0A8YKK3_ARUDO</name>